<name>A0ABY1NA44_9BACT</name>
<keyword evidence="2" id="KW-1133">Transmembrane helix</keyword>
<gene>
    <name evidence="3" type="ORF">SAMN06265339_0237</name>
</gene>
<protein>
    <submittedName>
        <fullName evidence="3">Type IV pilus assembly protein PilN</fullName>
    </submittedName>
</protein>
<proteinExistence type="predicted"/>
<keyword evidence="2" id="KW-0472">Membrane</keyword>
<comment type="caution">
    <text evidence="3">The sequence shown here is derived from an EMBL/GenBank/DDBJ whole genome shotgun (WGS) entry which is preliminary data.</text>
</comment>
<evidence type="ECO:0000313" key="3">
    <source>
        <dbReference type="EMBL" id="SMP04600.1"/>
    </source>
</evidence>
<dbReference type="EMBL" id="FXUB01000001">
    <property type="protein sequence ID" value="SMP04600.1"/>
    <property type="molecule type" value="Genomic_DNA"/>
</dbReference>
<dbReference type="RefSeq" id="WP_283399746.1">
    <property type="nucleotide sequence ID" value="NZ_FXUB01000001.1"/>
</dbReference>
<keyword evidence="1" id="KW-0175">Coiled coil</keyword>
<evidence type="ECO:0000313" key="4">
    <source>
        <dbReference type="Proteomes" id="UP001157911"/>
    </source>
</evidence>
<organism evidence="3 4">
    <name type="scientific">Desulfurobacterium pacificum</name>
    <dbReference type="NCBI Taxonomy" id="240166"/>
    <lineage>
        <taxon>Bacteria</taxon>
        <taxon>Pseudomonadati</taxon>
        <taxon>Aquificota</taxon>
        <taxon>Aquificia</taxon>
        <taxon>Desulfurobacteriales</taxon>
        <taxon>Desulfurobacteriaceae</taxon>
        <taxon>Desulfurobacterium</taxon>
    </lineage>
</organism>
<accession>A0ABY1NA44</accession>
<feature type="coiled-coil region" evidence="1">
    <location>
        <begin position="40"/>
        <end position="84"/>
    </location>
</feature>
<feature type="transmembrane region" description="Helical" evidence="2">
    <location>
        <begin position="22"/>
        <end position="39"/>
    </location>
</feature>
<keyword evidence="2" id="KW-0812">Transmembrane</keyword>
<evidence type="ECO:0000256" key="1">
    <source>
        <dbReference type="SAM" id="Coils"/>
    </source>
</evidence>
<sequence length="183" mass="21443">MLRFNFAEVKESQLAKYLNPDILFALIVIIGILSVTYLQKTVIQQEISKIQSDISRLQAEKRRLSAVAKEEKILKKKKEELNRKLSVISQLDKSRNVPSFLYFFANPSNTKGIWLDAVFERNKNALFISGYAYNLNRLSDFLKKVSQNLGDITFKDAYRKTYENKELKLKINYYTFQVNVERK</sequence>
<dbReference type="Proteomes" id="UP001157911">
    <property type="component" value="Unassembled WGS sequence"/>
</dbReference>
<evidence type="ECO:0000256" key="2">
    <source>
        <dbReference type="SAM" id="Phobius"/>
    </source>
</evidence>
<keyword evidence="4" id="KW-1185">Reference proteome</keyword>
<reference evidence="3 4" key="1">
    <citation type="submission" date="2017-05" db="EMBL/GenBank/DDBJ databases">
        <authorList>
            <person name="Varghese N."/>
            <person name="Submissions S."/>
        </authorList>
    </citation>
    <scope>NUCLEOTIDE SEQUENCE [LARGE SCALE GENOMIC DNA]</scope>
    <source>
        <strain evidence="3 4">DSM 15522</strain>
    </source>
</reference>